<proteinExistence type="inferred from homology"/>
<dbReference type="Proteomes" id="UP000054928">
    <property type="component" value="Unassembled WGS sequence"/>
</dbReference>
<dbReference type="PROSITE" id="PS51747">
    <property type="entry name" value="CYT_DCMP_DEAMINASES_2"/>
    <property type="match status" value="1"/>
</dbReference>
<dbReference type="SUPFAM" id="SSF53927">
    <property type="entry name" value="Cytidine deaminase-like"/>
    <property type="match status" value="1"/>
</dbReference>
<protein>
    <submittedName>
        <fullName evidence="4">Subunit of tRNA-specific adenosine-34 deaminase</fullName>
    </submittedName>
</protein>
<evidence type="ECO:0000313" key="4">
    <source>
        <dbReference type="EMBL" id="CEG44136.1"/>
    </source>
</evidence>
<dbReference type="GO" id="GO:0005737">
    <property type="term" value="C:cytoplasm"/>
    <property type="evidence" value="ECO:0007669"/>
    <property type="project" value="TreeGrafter"/>
</dbReference>
<dbReference type="AlphaFoldDB" id="A0A0P1ARF6"/>
<dbReference type="GeneID" id="36409452"/>
<dbReference type="GO" id="GO:0052717">
    <property type="term" value="F:tRNA-specific adenosine-34 deaminase activity"/>
    <property type="evidence" value="ECO:0007669"/>
    <property type="project" value="UniProtKB-EC"/>
</dbReference>
<dbReference type="InterPro" id="IPR016193">
    <property type="entry name" value="Cytidine_deaminase-like"/>
</dbReference>
<evidence type="ECO:0000256" key="2">
    <source>
        <dbReference type="ARBA" id="ARBA00038160"/>
    </source>
</evidence>
<dbReference type="Pfam" id="PF00383">
    <property type="entry name" value="dCMP_cyt_deam_1"/>
    <property type="match status" value="1"/>
</dbReference>
<dbReference type="GO" id="GO:0002100">
    <property type="term" value="P:tRNA wobble adenosine to inosine editing"/>
    <property type="evidence" value="ECO:0007669"/>
    <property type="project" value="InterPro"/>
</dbReference>
<accession>A0A0P1ARF6</accession>
<dbReference type="PANTHER" id="PTHR11079">
    <property type="entry name" value="CYTOSINE DEAMINASE FAMILY MEMBER"/>
    <property type="match status" value="1"/>
</dbReference>
<evidence type="ECO:0000256" key="1">
    <source>
        <dbReference type="ARBA" id="ARBA00022694"/>
    </source>
</evidence>
<dbReference type="GO" id="GO:0005634">
    <property type="term" value="C:nucleus"/>
    <property type="evidence" value="ECO:0007669"/>
    <property type="project" value="TreeGrafter"/>
</dbReference>
<comment type="similarity">
    <text evidence="2">Belongs to the cytidine and deoxycytidylate deaminase family. ADAT3 subfamily.</text>
</comment>
<reference evidence="5" key="1">
    <citation type="submission" date="2014-09" db="EMBL/GenBank/DDBJ databases">
        <authorList>
            <person name="Sharma Rahul"/>
            <person name="Thines Marco"/>
        </authorList>
    </citation>
    <scope>NUCLEOTIDE SEQUENCE [LARGE SCALE GENOMIC DNA]</scope>
</reference>
<feature type="domain" description="CMP/dCMP-type deaminase" evidence="3">
    <location>
        <begin position="143"/>
        <end position="312"/>
    </location>
</feature>
<keyword evidence="1" id="KW-0819">tRNA processing</keyword>
<dbReference type="EMBL" id="CCYD01000810">
    <property type="protein sequence ID" value="CEG44136.1"/>
    <property type="molecule type" value="Genomic_DNA"/>
</dbReference>
<dbReference type="STRING" id="4781.A0A0P1ARF6"/>
<dbReference type="OMA" id="FMCAMAM"/>
<sequence length="326" mass="37064">MKLVEVVEADDGDQEAQQLFVALEFPAHFGTKVINHLSIQFQSLVELGFTHLKRLKKHPELAKTLIALVCPISSNDNAVGTSTKELRELEMIFEAKLTTAEALKRPPRTRELYEKYTQLWPLIFHASVEESVTTAPIGEEETNQMEKLLRVAVKIGTTLEEDRQEVLKCAWGCVVVNPAANELITSSKTVGIVEMLYHPVMVAINRVAERDRRRDSEARKDTEHKKLKRREKEDLILTTTENTTITKQSDSYLCTGYDVYVDHEPCAMCAMALVHSRVRRVVFDRANPSDGVLMSSIKLHTIKSLNHHYRVFHMPLSIEVIQGCKE</sequence>
<evidence type="ECO:0000313" key="5">
    <source>
        <dbReference type="Proteomes" id="UP000054928"/>
    </source>
</evidence>
<name>A0A0P1ARF6_PLAHL</name>
<dbReference type="InterPro" id="IPR002125">
    <property type="entry name" value="CMP_dCMP_dom"/>
</dbReference>
<keyword evidence="5" id="KW-1185">Reference proteome</keyword>
<dbReference type="GO" id="GO:0046872">
    <property type="term" value="F:metal ion binding"/>
    <property type="evidence" value="ECO:0007669"/>
    <property type="project" value="UniProtKB-KW"/>
</dbReference>
<organism evidence="4 5">
    <name type="scientific">Plasmopara halstedii</name>
    <name type="common">Downy mildew of sunflower</name>
    <dbReference type="NCBI Taxonomy" id="4781"/>
    <lineage>
        <taxon>Eukaryota</taxon>
        <taxon>Sar</taxon>
        <taxon>Stramenopiles</taxon>
        <taxon>Oomycota</taxon>
        <taxon>Peronosporomycetes</taxon>
        <taxon>Peronosporales</taxon>
        <taxon>Peronosporaceae</taxon>
        <taxon>Plasmopara</taxon>
    </lineage>
</organism>
<dbReference type="RefSeq" id="XP_024580505.1">
    <property type="nucleotide sequence ID" value="XM_024730205.1"/>
</dbReference>
<dbReference type="PANTHER" id="PTHR11079:SF156">
    <property type="entry name" value="INACTIVE TRNA-SPECIFIC ADENOSINE DEAMINASE-LIKE PROTEIN 3-RELATED"/>
    <property type="match status" value="1"/>
</dbReference>
<evidence type="ECO:0000259" key="3">
    <source>
        <dbReference type="PROSITE" id="PS51747"/>
    </source>
</evidence>
<dbReference type="OrthoDB" id="3180714at2759"/>
<dbReference type="Gene3D" id="3.40.140.10">
    <property type="entry name" value="Cytidine Deaminase, domain 2"/>
    <property type="match status" value="1"/>
</dbReference>